<reference evidence="7" key="1">
    <citation type="submission" date="2020-09" db="EMBL/GenBank/DDBJ databases">
        <authorList>
            <person name="Kim M.K."/>
        </authorList>
    </citation>
    <scope>NUCLEOTIDE SEQUENCE</scope>
    <source>
        <strain evidence="7">BT664</strain>
    </source>
</reference>
<dbReference type="PANTHER" id="PTHR46577">
    <property type="entry name" value="HTH-TYPE TRANSCRIPTIONAL REGULATORY PROTEIN GABR"/>
    <property type="match status" value="1"/>
</dbReference>
<evidence type="ECO:0000256" key="1">
    <source>
        <dbReference type="ARBA" id="ARBA00005384"/>
    </source>
</evidence>
<keyword evidence="7" id="KW-0808">Transferase</keyword>
<evidence type="ECO:0000313" key="7">
    <source>
        <dbReference type="EMBL" id="MBD2767290.1"/>
    </source>
</evidence>
<dbReference type="PROSITE" id="PS50949">
    <property type="entry name" value="HTH_GNTR"/>
    <property type="match status" value="1"/>
</dbReference>
<evidence type="ECO:0000256" key="2">
    <source>
        <dbReference type="ARBA" id="ARBA00022898"/>
    </source>
</evidence>
<dbReference type="SUPFAM" id="SSF53383">
    <property type="entry name" value="PLP-dependent transferases"/>
    <property type="match status" value="1"/>
</dbReference>
<dbReference type="InterPro" id="IPR036390">
    <property type="entry name" value="WH_DNA-bd_sf"/>
</dbReference>
<dbReference type="GO" id="GO:0030170">
    <property type="term" value="F:pyridoxal phosphate binding"/>
    <property type="evidence" value="ECO:0007669"/>
    <property type="project" value="InterPro"/>
</dbReference>
<keyword evidence="3" id="KW-0805">Transcription regulation</keyword>
<dbReference type="AlphaFoldDB" id="A0A927GIE6"/>
<dbReference type="CDD" id="cd07377">
    <property type="entry name" value="WHTH_GntR"/>
    <property type="match status" value="1"/>
</dbReference>
<keyword evidence="7" id="KW-0032">Aminotransferase</keyword>
<protein>
    <submittedName>
        <fullName evidence="7">PLP-dependent aminotransferase family protein</fullName>
    </submittedName>
</protein>
<dbReference type="Proteomes" id="UP000612233">
    <property type="component" value="Unassembled WGS sequence"/>
</dbReference>
<dbReference type="RefSeq" id="WP_191004108.1">
    <property type="nucleotide sequence ID" value="NZ_JACXAD010000004.1"/>
</dbReference>
<dbReference type="InterPro" id="IPR000524">
    <property type="entry name" value="Tscrpt_reg_HTH_GntR"/>
</dbReference>
<dbReference type="InterPro" id="IPR015421">
    <property type="entry name" value="PyrdxlP-dep_Trfase_major"/>
</dbReference>
<feature type="domain" description="HTH gntR-type" evidence="6">
    <location>
        <begin position="7"/>
        <end position="75"/>
    </location>
</feature>
<dbReference type="CDD" id="cd00609">
    <property type="entry name" value="AAT_like"/>
    <property type="match status" value="1"/>
</dbReference>
<dbReference type="GO" id="GO:0003700">
    <property type="term" value="F:DNA-binding transcription factor activity"/>
    <property type="evidence" value="ECO:0007669"/>
    <property type="project" value="InterPro"/>
</dbReference>
<dbReference type="InterPro" id="IPR015422">
    <property type="entry name" value="PyrdxlP-dep_Trfase_small"/>
</dbReference>
<gene>
    <name evidence="7" type="ORF">IC235_05235</name>
</gene>
<keyword evidence="2" id="KW-0663">Pyridoxal phosphate</keyword>
<dbReference type="PANTHER" id="PTHR46577:SF2">
    <property type="entry name" value="TRANSCRIPTIONAL REGULATORY PROTEIN"/>
    <property type="match status" value="1"/>
</dbReference>
<evidence type="ECO:0000256" key="3">
    <source>
        <dbReference type="ARBA" id="ARBA00023015"/>
    </source>
</evidence>
<dbReference type="SMART" id="SM00345">
    <property type="entry name" value="HTH_GNTR"/>
    <property type="match status" value="1"/>
</dbReference>
<sequence>MPSSEKEPLYVRLSRTLQQFIEQGVWQPGERMPSLRQLSREHRVSLSTAFQTYCTLENAGVLEARPRSGYFVRPARPVLAAPLAAPSATTATPVRISRRLAEVLDGAAGSFGPFAAAVPALELLPVAALHKATGRVLRTAGRTSLGYEQAAGNVGLRRHIARQAPRWGGNLTADDLVITSGCLEALYLCLRAVTRPGDTVAVETPTYYGLLQTLENLGLHALEIATDPATGVDLIELEAAFERQQVAACLFVPTFNNPLGSCMPEAHKQVLVELVTHWQIPLIEDDVYGELYFGPARPRACKAYDRDGWVLLCASFSKQLAPGYRVGWAAPGRFRDQVERLKAMHNLATATLPQLALSEYLAHGRYDHHLRQLRQAFAQQVQQTTQAIQRYFPADTRVTQPAGGFVLWIELPASGDAVSLHEQALQHRIGFVPGPLFSAQARYDSCLRLTCGQPWSAGLEANLATLGRLAGLVEPTAR</sequence>
<dbReference type="InterPro" id="IPR051446">
    <property type="entry name" value="HTH_trans_reg/aminotransferase"/>
</dbReference>
<keyword evidence="8" id="KW-1185">Reference proteome</keyword>
<comment type="similarity">
    <text evidence="1">In the C-terminal section; belongs to the class-I pyridoxal-phosphate-dependent aminotransferase family.</text>
</comment>
<evidence type="ECO:0000256" key="4">
    <source>
        <dbReference type="ARBA" id="ARBA00023125"/>
    </source>
</evidence>
<dbReference type="GO" id="GO:0008483">
    <property type="term" value="F:transaminase activity"/>
    <property type="evidence" value="ECO:0007669"/>
    <property type="project" value="UniProtKB-KW"/>
</dbReference>
<dbReference type="Pfam" id="PF00155">
    <property type="entry name" value="Aminotran_1_2"/>
    <property type="match status" value="1"/>
</dbReference>
<organism evidence="7 8">
    <name type="scientific">Hymenobacter montanus</name>
    <dbReference type="NCBI Taxonomy" id="2771359"/>
    <lineage>
        <taxon>Bacteria</taxon>
        <taxon>Pseudomonadati</taxon>
        <taxon>Bacteroidota</taxon>
        <taxon>Cytophagia</taxon>
        <taxon>Cytophagales</taxon>
        <taxon>Hymenobacteraceae</taxon>
        <taxon>Hymenobacter</taxon>
    </lineage>
</organism>
<accession>A0A927GIE6</accession>
<evidence type="ECO:0000256" key="5">
    <source>
        <dbReference type="ARBA" id="ARBA00023163"/>
    </source>
</evidence>
<dbReference type="InterPro" id="IPR036388">
    <property type="entry name" value="WH-like_DNA-bd_sf"/>
</dbReference>
<dbReference type="Gene3D" id="3.90.1150.10">
    <property type="entry name" value="Aspartate Aminotransferase, domain 1"/>
    <property type="match status" value="1"/>
</dbReference>
<dbReference type="Gene3D" id="1.10.10.10">
    <property type="entry name" value="Winged helix-like DNA-binding domain superfamily/Winged helix DNA-binding domain"/>
    <property type="match status" value="1"/>
</dbReference>
<keyword evidence="5" id="KW-0804">Transcription</keyword>
<keyword evidence="4" id="KW-0238">DNA-binding</keyword>
<dbReference type="SUPFAM" id="SSF46785">
    <property type="entry name" value="Winged helix' DNA-binding domain"/>
    <property type="match status" value="1"/>
</dbReference>
<name>A0A927GIE6_9BACT</name>
<comment type="caution">
    <text evidence="7">The sequence shown here is derived from an EMBL/GenBank/DDBJ whole genome shotgun (WGS) entry which is preliminary data.</text>
</comment>
<evidence type="ECO:0000259" key="6">
    <source>
        <dbReference type="PROSITE" id="PS50949"/>
    </source>
</evidence>
<dbReference type="InterPro" id="IPR015424">
    <property type="entry name" value="PyrdxlP-dep_Trfase"/>
</dbReference>
<dbReference type="EMBL" id="JACXAD010000004">
    <property type="protein sequence ID" value="MBD2767290.1"/>
    <property type="molecule type" value="Genomic_DNA"/>
</dbReference>
<dbReference type="InterPro" id="IPR004839">
    <property type="entry name" value="Aminotransferase_I/II_large"/>
</dbReference>
<proteinExistence type="inferred from homology"/>
<evidence type="ECO:0000313" key="8">
    <source>
        <dbReference type="Proteomes" id="UP000612233"/>
    </source>
</evidence>
<dbReference type="GO" id="GO:0003677">
    <property type="term" value="F:DNA binding"/>
    <property type="evidence" value="ECO:0007669"/>
    <property type="project" value="UniProtKB-KW"/>
</dbReference>
<dbReference type="Pfam" id="PF00392">
    <property type="entry name" value="GntR"/>
    <property type="match status" value="1"/>
</dbReference>
<dbReference type="Gene3D" id="3.40.640.10">
    <property type="entry name" value="Type I PLP-dependent aspartate aminotransferase-like (Major domain)"/>
    <property type="match status" value="1"/>
</dbReference>